<proteinExistence type="predicted"/>
<dbReference type="Proteomes" id="UP000039865">
    <property type="component" value="Unassembled WGS sequence"/>
</dbReference>
<gene>
    <name evidence="1" type="primary">Contig12256.g13091</name>
    <name evidence="1" type="ORF">STYLEM_4794</name>
</gene>
<dbReference type="InParanoid" id="A0A078A4U7"/>
<dbReference type="EMBL" id="CCKQ01004641">
    <property type="protein sequence ID" value="CDW75799.1"/>
    <property type="molecule type" value="Genomic_DNA"/>
</dbReference>
<accession>A0A078A4U7</accession>
<keyword evidence="2" id="KW-1185">Reference proteome</keyword>
<reference evidence="1 2" key="1">
    <citation type="submission" date="2014-06" db="EMBL/GenBank/DDBJ databases">
        <authorList>
            <person name="Swart Estienne"/>
        </authorList>
    </citation>
    <scope>NUCLEOTIDE SEQUENCE [LARGE SCALE GENOMIC DNA]</scope>
    <source>
        <strain evidence="1 2">130c</strain>
    </source>
</reference>
<name>A0A078A4U7_STYLE</name>
<dbReference type="AlphaFoldDB" id="A0A078A4U7"/>
<evidence type="ECO:0000313" key="2">
    <source>
        <dbReference type="Proteomes" id="UP000039865"/>
    </source>
</evidence>
<organism evidence="1 2">
    <name type="scientific">Stylonychia lemnae</name>
    <name type="common">Ciliate</name>
    <dbReference type="NCBI Taxonomy" id="5949"/>
    <lineage>
        <taxon>Eukaryota</taxon>
        <taxon>Sar</taxon>
        <taxon>Alveolata</taxon>
        <taxon>Ciliophora</taxon>
        <taxon>Intramacronucleata</taxon>
        <taxon>Spirotrichea</taxon>
        <taxon>Stichotrichia</taxon>
        <taxon>Sporadotrichida</taxon>
        <taxon>Oxytrichidae</taxon>
        <taxon>Stylonychinae</taxon>
        <taxon>Stylonychia</taxon>
    </lineage>
</organism>
<sequence length="112" mass="12924">MKLDQIRVYYCNATSDGGFIYLRLVDSSTSKTVVQISNSKQISRNQAKTGGFIFLSNPFAELYFSNIEIQDAISCLKFYYFQHLKFSFLMQNIQPLKKQNIPNNRSSIYGIN</sequence>
<evidence type="ECO:0000313" key="1">
    <source>
        <dbReference type="EMBL" id="CDW75799.1"/>
    </source>
</evidence>
<protein>
    <submittedName>
        <fullName evidence="1">Uncharacterized protein</fullName>
    </submittedName>
</protein>